<accession>A0A6J6IPA6</accession>
<proteinExistence type="predicted"/>
<name>A0A6J6IPA6_9ZZZZ</name>
<protein>
    <submittedName>
        <fullName evidence="1">Unannotated protein</fullName>
    </submittedName>
</protein>
<dbReference type="AlphaFoldDB" id="A0A6J6IPA6"/>
<reference evidence="1" key="1">
    <citation type="submission" date="2020-05" db="EMBL/GenBank/DDBJ databases">
        <authorList>
            <person name="Chiriac C."/>
            <person name="Salcher M."/>
            <person name="Ghai R."/>
            <person name="Kavagutti S V."/>
        </authorList>
    </citation>
    <scope>NUCLEOTIDE SEQUENCE</scope>
</reference>
<organism evidence="1">
    <name type="scientific">freshwater metagenome</name>
    <dbReference type="NCBI Taxonomy" id="449393"/>
    <lineage>
        <taxon>unclassified sequences</taxon>
        <taxon>metagenomes</taxon>
        <taxon>ecological metagenomes</taxon>
    </lineage>
</organism>
<sequence>MGHSTVHTTFGDGRFDSALDRVDRVTHVKPLLEVKFRRPSDLTVDNTVRNEILDKLVRDSFEIRCRLHDGQGYRERGEVIDEVP</sequence>
<gene>
    <name evidence="1" type="ORF">UFOPK1961_00479</name>
</gene>
<dbReference type="EMBL" id="CAEZVJ010000039">
    <property type="protein sequence ID" value="CAB4626336.1"/>
    <property type="molecule type" value="Genomic_DNA"/>
</dbReference>
<evidence type="ECO:0000313" key="1">
    <source>
        <dbReference type="EMBL" id="CAB4626336.1"/>
    </source>
</evidence>